<evidence type="ECO:0000313" key="6">
    <source>
        <dbReference type="EMBL" id="KAG6516745.1"/>
    </source>
</evidence>
<evidence type="ECO:0000256" key="1">
    <source>
        <dbReference type="ARBA" id="ARBA00004496"/>
    </source>
</evidence>
<dbReference type="Gene3D" id="1.25.10.10">
    <property type="entry name" value="Leucine-rich Repeat Variant"/>
    <property type="match status" value="2"/>
</dbReference>
<evidence type="ECO:0000256" key="3">
    <source>
        <dbReference type="ARBA" id="ARBA00022490"/>
    </source>
</evidence>
<keyword evidence="4" id="KW-0677">Repeat</keyword>
<evidence type="ECO:0000313" key="7">
    <source>
        <dbReference type="Proteomes" id="UP000734854"/>
    </source>
</evidence>
<dbReference type="PANTHER" id="PTHR10527">
    <property type="entry name" value="IMPORTIN BETA"/>
    <property type="match status" value="1"/>
</dbReference>
<comment type="caution">
    <text evidence="6">The sequence shown here is derived from an EMBL/GenBank/DDBJ whole genome shotgun (WGS) entry which is preliminary data.</text>
</comment>
<gene>
    <name evidence="6" type="ORF">ZIOFF_027219</name>
</gene>
<keyword evidence="5" id="KW-0653">Protein transport</keyword>
<dbReference type="EMBL" id="JACMSC010000007">
    <property type="protein sequence ID" value="KAG6516745.1"/>
    <property type="molecule type" value="Genomic_DNA"/>
</dbReference>
<dbReference type="InterPro" id="IPR040122">
    <property type="entry name" value="Importin_beta"/>
</dbReference>
<evidence type="ECO:0000256" key="4">
    <source>
        <dbReference type="ARBA" id="ARBA00022737"/>
    </source>
</evidence>
<dbReference type="Proteomes" id="UP000734854">
    <property type="component" value="Unassembled WGS sequence"/>
</dbReference>
<proteinExistence type="predicted"/>
<accession>A0A8J5GYH3</accession>
<comment type="subcellular location">
    <subcellularLocation>
        <location evidence="1">Cytoplasm</location>
    </subcellularLocation>
</comment>
<dbReference type="AlphaFoldDB" id="A0A8J5GYH3"/>
<name>A0A8J5GYH3_ZINOF</name>
<evidence type="ECO:0000256" key="2">
    <source>
        <dbReference type="ARBA" id="ARBA00022448"/>
    </source>
</evidence>
<protein>
    <submittedName>
        <fullName evidence="6">Uncharacterized protein</fullName>
    </submittedName>
</protein>
<sequence>MSAILLRELLTHGTDSHSDAAFWPRLEPDDSTAKKVADTISALAVSLLLLDSTLPDLLPFLFSTFDASHTHPHLQEYALLIFSNIANVPSVVGSHLTTLKTLLLVGLSLYKCSLGCTIYGDQPSSTTQEALKLLVELAGAKAGFVAYQKFGGAIIFMLQIDTRRILLDLEDDPAWYTVVGRPIVLVTSELIQTFLHASEWKKRYAALITFAQTAEMMSQSLKQVVNMLLPSFQVPHARVRWAAIEAMSQFSTYLRPDMQAKYYQMVLPALELVMNDFQNPVWAKVMRAA</sequence>
<keyword evidence="2" id="KW-0813">Transport</keyword>
<dbReference type="InterPro" id="IPR011989">
    <property type="entry name" value="ARM-like"/>
</dbReference>
<organism evidence="6 7">
    <name type="scientific">Zingiber officinale</name>
    <name type="common">Ginger</name>
    <name type="synonym">Amomum zingiber</name>
    <dbReference type="NCBI Taxonomy" id="94328"/>
    <lineage>
        <taxon>Eukaryota</taxon>
        <taxon>Viridiplantae</taxon>
        <taxon>Streptophyta</taxon>
        <taxon>Embryophyta</taxon>
        <taxon>Tracheophyta</taxon>
        <taxon>Spermatophyta</taxon>
        <taxon>Magnoliopsida</taxon>
        <taxon>Liliopsida</taxon>
        <taxon>Zingiberales</taxon>
        <taxon>Zingiberaceae</taxon>
        <taxon>Zingiber</taxon>
    </lineage>
</organism>
<dbReference type="SUPFAM" id="SSF48371">
    <property type="entry name" value="ARM repeat"/>
    <property type="match status" value="1"/>
</dbReference>
<dbReference type="InterPro" id="IPR016024">
    <property type="entry name" value="ARM-type_fold"/>
</dbReference>
<evidence type="ECO:0000256" key="5">
    <source>
        <dbReference type="ARBA" id="ARBA00022927"/>
    </source>
</evidence>
<keyword evidence="7" id="KW-1185">Reference proteome</keyword>
<keyword evidence="3" id="KW-0963">Cytoplasm</keyword>
<reference evidence="6 7" key="1">
    <citation type="submission" date="2020-08" db="EMBL/GenBank/DDBJ databases">
        <title>Plant Genome Project.</title>
        <authorList>
            <person name="Zhang R.-G."/>
        </authorList>
    </citation>
    <scope>NUCLEOTIDE SEQUENCE [LARGE SCALE GENOMIC DNA]</scope>
    <source>
        <tissue evidence="6">Rhizome</tissue>
    </source>
</reference>
<dbReference type="GO" id="GO:0006606">
    <property type="term" value="P:protein import into nucleus"/>
    <property type="evidence" value="ECO:0007669"/>
    <property type="project" value="InterPro"/>
</dbReference>
<dbReference type="GO" id="GO:0005737">
    <property type="term" value="C:cytoplasm"/>
    <property type="evidence" value="ECO:0007669"/>
    <property type="project" value="UniProtKB-SubCell"/>
</dbReference>